<dbReference type="InterPro" id="IPR002933">
    <property type="entry name" value="Peptidase_M20"/>
</dbReference>
<comment type="similarity">
    <text evidence="2">Belongs to the peptidase M20A family. ArgE subfamily.</text>
</comment>
<keyword evidence="4" id="KW-0055">Arginine biosynthesis</keyword>
<dbReference type="PANTHER" id="PTHR43808:SF31">
    <property type="entry name" value="N-ACETYL-L-CITRULLINE DEACETYLASE"/>
    <property type="match status" value="1"/>
</dbReference>
<sequence length="540" mass="57880">MTRIASPKRESYVAPRPRIATHAGPTATAAIVTITAIRTHERRAPSRPAPVCSPPVRRLRSRAFAPHDDPPSASREASEARAGPRGRAHRAPRSVSRMPAGKRTGCCAAKRRAKTGRAVFEYDLCIRSPLCRSPAMSVLDATAPSASSSSSLAEPISLSWVKQLVSIDTTSRVPNLGLIEMVRDALAAAGVESTLTHDARDGWANLFATIPAHDGTTNGGIVLSGHTDVVPVDGQQWDSDPFKPQVRDGKLYGRGTCDMKGFIGAALALLPEMQAAKLAQPLHFALSFDEEIGCVGAPLLLADLKARGVAPAGCIVGEPTGMRPVIAHKGINVYRCCVRGHAAHSSLTPKGLNAIEYAARLICHIRDLADEFRAQGPFDALYDVPFTTAQTSLIQGGNAVNTVPAECQFSFEFRNLPTLDPDAIFARIDAYARDTLLPRMRREHPNAAIEFSKVAAAPGLDAAEQAAITELVRSLTADQEKRKVAYGTEAGLFQRAGIPSVVCGPGYIEQAHKPNEFVELEQLASCERFVRKLVQGMTLA</sequence>
<dbReference type="InterPro" id="IPR010169">
    <property type="entry name" value="AcOrn-deacetyl"/>
</dbReference>
<keyword evidence="9" id="KW-0170">Cobalt</keyword>
<evidence type="ECO:0000313" key="13">
    <source>
        <dbReference type="Proteomes" id="UP000002700"/>
    </source>
</evidence>
<protein>
    <submittedName>
        <fullName evidence="12">Acetylornithine deacetylase</fullName>
        <ecNumber evidence="12">3.5.1.16</ecNumber>
    </submittedName>
</protein>
<evidence type="ECO:0000256" key="8">
    <source>
        <dbReference type="ARBA" id="ARBA00022833"/>
    </source>
</evidence>
<dbReference type="InterPro" id="IPR011650">
    <property type="entry name" value="Peptidase_M20_dimer"/>
</dbReference>
<evidence type="ECO:0000259" key="11">
    <source>
        <dbReference type="Pfam" id="PF07687"/>
    </source>
</evidence>
<keyword evidence="6" id="KW-0479">Metal-binding</keyword>
<dbReference type="Pfam" id="PF07687">
    <property type="entry name" value="M20_dimer"/>
    <property type="match status" value="1"/>
</dbReference>
<dbReference type="SUPFAM" id="SSF53187">
    <property type="entry name" value="Zn-dependent exopeptidases"/>
    <property type="match status" value="1"/>
</dbReference>
<dbReference type="EC" id="3.5.1.16" evidence="12"/>
<keyword evidence="8" id="KW-0862">Zinc</keyword>
<evidence type="ECO:0000256" key="7">
    <source>
        <dbReference type="ARBA" id="ARBA00022801"/>
    </source>
</evidence>
<dbReference type="HOGENOM" id="CLU_021802_2_4_4"/>
<feature type="domain" description="Peptidase M20 dimerisation" evidence="11">
    <location>
        <begin position="326"/>
        <end position="437"/>
    </location>
</feature>
<keyword evidence="7 12" id="KW-0378">Hydrolase</keyword>
<dbReference type="FunFam" id="3.30.70.360:FF:000003">
    <property type="entry name" value="Acetylornithine deacetylase"/>
    <property type="match status" value="1"/>
</dbReference>
<evidence type="ECO:0000313" key="12">
    <source>
        <dbReference type="EMBL" id="ABA50026.1"/>
    </source>
</evidence>
<organism evidence="12 13">
    <name type="scientific">Burkholderia pseudomallei (strain 1710b)</name>
    <dbReference type="NCBI Taxonomy" id="320372"/>
    <lineage>
        <taxon>Bacteria</taxon>
        <taxon>Pseudomonadati</taxon>
        <taxon>Pseudomonadota</taxon>
        <taxon>Betaproteobacteria</taxon>
        <taxon>Burkholderiales</taxon>
        <taxon>Burkholderiaceae</taxon>
        <taxon>Burkholderia</taxon>
        <taxon>pseudomallei group</taxon>
    </lineage>
</organism>
<evidence type="ECO:0000256" key="5">
    <source>
        <dbReference type="ARBA" id="ARBA00022605"/>
    </source>
</evidence>
<comment type="subcellular location">
    <subcellularLocation>
        <location evidence="1">Cytoplasm</location>
    </subcellularLocation>
</comment>
<dbReference type="GO" id="GO:0008777">
    <property type="term" value="F:acetylornithine deacetylase activity"/>
    <property type="evidence" value="ECO:0007669"/>
    <property type="project" value="UniProtKB-EC"/>
</dbReference>
<feature type="compositionally biased region" description="Low complexity" evidence="10">
    <location>
        <begin position="71"/>
        <end position="83"/>
    </location>
</feature>
<dbReference type="NCBIfam" id="NF005710">
    <property type="entry name" value="PRK07522.1"/>
    <property type="match status" value="1"/>
</dbReference>
<accession>Q3JR97</accession>
<reference evidence="12 13" key="1">
    <citation type="submission" date="2005-09" db="EMBL/GenBank/DDBJ databases">
        <authorList>
            <person name="Woods D.E."/>
            <person name="Nierman W.C."/>
        </authorList>
    </citation>
    <scope>NUCLEOTIDE SEQUENCE [LARGE SCALE GENOMIC DNA]</scope>
    <source>
        <strain evidence="12 13">1710b</strain>
    </source>
</reference>
<dbReference type="Gene3D" id="3.40.630.10">
    <property type="entry name" value="Zn peptidases"/>
    <property type="match status" value="1"/>
</dbReference>
<evidence type="ECO:0000256" key="4">
    <source>
        <dbReference type="ARBA" id="ARBA00022571"/>
    </source>
</evidence>
<dbReference type="Pfam" id="PF01546">
    <property type="entry name" value="Peptidase_M20"/>
    <property type="match status" value="1"/>
</dbReference>
<dbReference type="EMBL" id="CP000124">
    <property type="protein sequence ID" value="ABA50026.1"/>
    <property type="molecule type" value="Genomic_DNA"/>
</dbReference>
<dbReference type="GO" id="GO:0046872">
    <property type="term" value="F:metal ion binding"/>
    <property type="evidence" value="ECO:0007669"/>
    <property type="project" value="UniProtKB-KW"/>
</dbReference>
<name>Q3JR97_BURP1</name>
<dbReference type="AlphaFoldDB" id="Q3JR97"/>
<dbReference type="KEGG" id="bpm:BURPS1710b_2514"/>
<dbReference type="GO" id="GO:0005737">
    <property type="term" value="C:cytoplasm"/>
    <property type="evidence" value="ECO:0007669"/>
    <property type="project" value="UniProtKB-SubCell"/>
</dbReference>
<dbReference type="InterPro" id="IPR050072">
    <property type="entry name" value="Peptidase_M20A"/>
</dbReference>
<proteinExistence type="inferred from homology"/>
<evidence type="ECO:0000256" key="2">
    <source>
        <dbReference type="ARBA" id="ARBA00005691"/>
    </source>
</evidence>
<evidence type="ECO:0000256" key="10">
    <source>
        <dbReference type="SAM" id="MobiDB-lite"/>
    </source>
</evidence>
<evidence type="ECO:0000256" key="9">
    <source>
        <dbReference type="ARBA" id="ARBA00023285"/>
    </source>
</evidence>
<keyword evidence="5" id="KW-0028">Amino-acid biosynthesis</keyword>
<dbReference type="EnsemblBacteria" id="ABA50026">
    <property type="protein sequence ID" value="ABA50026"/>
    <property type="gene ID" value="BURPS1710b_2514"/>
</dbReference>
<dbReference type="SUPFAM" id="SSF55031">
    <property type="entry name" value="Bacterial exopeptidase dimerisation domain"/>
    <property type="match status" value="1"/>
</dbReference>
<dbReference type="Gene3D" id="3.30.70.360">
    <property type="match status" value="1"/>
</dbReference>
<dbReference type="PANTHER" id="PTHR43808">
    <property type="entry name" value="ACETYLORNITHINE DEACETYLASE"/>
    <property type="match status" value="1"/>
</dbReference>
<dbReference type="Proteomes" id="UP000002700">
    <property type="component" value="Chromosome I"/>
</dbReference>
<feature type="region of interest" description="Disordered" evidence="10">
    <location>
        <begin position="37"/>
        <end position="101"/>
    </location>
</feature>
<evidence type="ECO:0000256" key="3">
    <source>
        <dbReference type="ARBA" id="ARBA00022490"/>
    </source>
</evidence>
<dbReference type="InterPro" id="IPR036264">
    <property type="entry name" value="Bact_exopeptidase_dim_dom"/>
</dbReference>
<evidence type="ECO:0000256" key="1">
    <source>
        <dbReference type="ARBA" id="ARBA00004496"/>
    </source>
</evidence>
<gene>
    <name evidence="12" type="primary">argE</name>
    <name evidence="12" type="ordered locus">BURPS1710b_2514</name>
</gene>
<evidence type="ECO:0000256" key="6">
    <source>
        <dbReference type="ARBA" id="ARBA00022723"/>
    </source>
</evidence>
<dbReference type="NCBIfam" id="TIGR01892">
    <property type="entry name" value="AcOrn-deacetyl"/>
    <property type="match status" value="1"/>
</dbReference>
<keyword evidence="3" id="KW-0963">Cytoplasm</keyword>
<dbReference type="CDD" id="cd03894">
    <property type="entry name" value="M20_ArgE"/>
    <property type="match status" value="1"/>
</dbReference>
<dbReference type="GO" id="GO:0006526">
    <property type="term" value="P:L-arginine biosynthetic process"/>
    <property type="evidence" value="ECO:0007669"/>
    <property type="project" value="UniProtKB-KW"/>
</dbReference>